<proteinExistence type="inferred from homology"/>
<dbReference type="InterPro" id="IPR050962">
    <property type="entry name" value="Phosphate-bind_PstS"/>
</dbReference>
<dbReference type="NCBIfam" id="TIGR00975">
    <property type="entry name" value="3a0107s03"/>
    <property type="match status" value="1"/>
</dbReference>
<dbReference type="EMBL" id="RFFI01000032">
    <property type="protein sequence ID" value="RMI12663.1"/>
    <property type="molecule type" value="Genomic_DNA"/>
</dbReference>
<dbReference type="AlphaFoldDB" id="A0A3M2JM42"/>
<dbReference type="InterPro" id="IPR005673">
    <property type="entry name" value="ABC_phos-bd_PstS"/>
</dbReference>
<evidence type="ECO:0000256" key="1">
    <source>
        <dbReference type="ARBA" id="ARBA00008725"/>
    </source>
</evidence>
<keyword evidence="9" id="KW-1185">Reference proteome</keyword>
<gene>
    <name evidence="8" type="primary">pstS</name>
    <name evidence="8" type="ORF">EBM89_07705</name>
</gene>
<evidence type="ECO:0000256" key="6">
    <source>
        <dbReference type="SAM" id="SignalP"/>
    </source>
</evidence>
<feature type="signal peptide" evidence="6">
    <location>
        <begin position="1"/>
        <end position="25"/>
    </location>
</feature>
<evidence type="ECO:0000313" key="9">
    <source>
        <dbReference type="Proteomes" id="UP000269289"/>
    </source>
</evidence>
<feature type="chain" id="PRO_5017925962" description="Phosphate-binding protein" evidence="6">
    <location>
        <begin position="26"/>
        <end position="371"/>
    </location>
</feature>
<dbReference type="CDD" id="cd13565">
    <property type="entry name" value="PBP2_PstS"/>
    <property type="match status" value="1"/>
</dbReference>
<evidence type="ECO:0000259" key="7">
    <source>
        <dbReference type="Pfam" id="PF12849"/>
    </source>
</evidence>
<organism evidence="8 9">
    <name type="scientific">Cellulomonas triticagri</name>
    <dbReference type="NCBI Taxonomy" id="2483352"/>
    <lineage>
        <taxon>Bacteria</taxon>
        <taxon>Bacillati</taxon>
        <taxon>Actinomycetota</taxon>
        <taxon>Actinomycetes</taxon>
        <taxon>Micrococcales</taxon>
        <taxon>Cellulomonadaceae</taxon>
        <taxon>Cellulomonas</taxon>
    </lineage>
</organism>
<dbReference type="InterPro" id="IPR024370">
    <property type="entry name" value="PBP_domain"/>
</dbReference>
<dbReference type="Proteomes" id="UP000269289">
    <property type="component" value="Unassembled WGS sequence"/>
</dbReference>
<evidence type="ECO:0000256" key="2">
    <source>
        <dbReference type="ARBA" id="ARBA00022448"/>
    </source>
</evidence>
<dbReference type="PIRSF" id="PIRSF002756">
    <property type="entry name" value="PstS"/>
    <property type="match status" value="1"/>
</dbReference>
<keyword evidence="2 4" id="KW-0813">Transport</keyword>
<feature type="region of interest" description="Disordered" evidence="5">
    <location>
        <begin position="25"/>
        <end position="53"/>
    </location>
</feature>
<accession>A0A3M2JM42</accession>
<evidence type="ECO:0000256" key="3">
    <source>
        <dbReference type="ARBA" id="ARBA00022592"/>
    </source>
</evidence>
<dbReference type="PROSITE" id="PS51257">
    <property type="entry name" value="PROKAR_LIPOPROTEIN"/>
    <property type="match status" value="1"/>
</dbReference>
<comment type="similarity">
    <text evidence="1 4">Belongs to the PstS family.</text>
</comment>
<reference evidence="8 9" key="1">
    <citation type="submission" date="2018-10" db="EMBL/GenBank/DDBJ databases">
        <title>Isolation, diversity and antifungal activity of actinobacteria from wheat.</title>
        <authorList>
            <person name="Han C."/>
        </authorList>
    </citation>
    <scope>NUCLEOTIDE SEQUENCE [LARGE SCALE GENOMIC DNA]</scope>
    <source>
        <strain evidence="8 9">NEAU-YY56</strain>
    </source>
</reference>
<dbReference type="RefSeq" id="WP_122148863.1">
    <property type="nucleotide sequence ID" value="NZ_RFFI01000032.1"/>
</dbReference>
<evidence type="ECO:0000256" key="5">
    <source>
        <dbReference type="SAM" id="MobiDB-lite"/>
    </source>
</evidence>
<dbReference type="SUPFAM" id="SSF53850">
    <property type="entry name" value="Periplasmic binding protein-like II"/>
    <property type="match status" value="1"/>
</dbReference>
<feature type="domain" description="PBP" evidence="7">
    <location>
        <begin position="42"/>
        <end position="338"/>
    </location>
</feature>
<dbReference type="OrthoDB" id="9801510at2"/>
<keyword evidence="3 4" id="KW-0592">Phosphate transport</keyword>
<protein>
    <recommendedName>
        <fullName evidence="4">Phosphate-binding protein</fullName>
    </recommendedName>
</protein>
<sequence>MKLNRGRTGALALAGVVALSLTACGSDDPTGSGTTGGTDSGSESTLAGELVGAGASSQESAMEAWRAGFQSANPDVTVSYDPVGSGGGRTAFLEASALFAGSDAALDEEELTSAQERCFGASAVDLPVYISPIAVVFNLEGVTELNLSAETIANIFNGTITTWDDPAIAEANPEATLPATAITPVHRSDESGTTENFTEYLSAAANGAWADEASGDWPIEGGESGQGTSGLIQTVQSGQGTIGYADASKAGELGKVSIGVGDAFVAPTEEAAAAALDASPRDDSREEGDIVISIDRTTTADGAYPLILASYLVACQAYDTQEDVDLVKAFLTYVASAEGQAASESAAGSAPISDALRTDVQASIDAITLAS</sequence>
<name>A0A3M2JM42_9CELL</name>
<evidence type="ECO:0000313" key="8">
    <source>
        <dbReference type="EMBL" id="RMI12663.1"/>
    </source>
</evidence>
<dbReference type="GO" id="GO:0035435">
    <property type="term" value="P:phosphate ion transmembrane transport"/>
    <property type="evidence" value="ECO:0007669"/>
    <property type="project" value="InterPro"/>
</dbReference>
<dbReference type="PANTHER" id="PTHR42996:SF1">
    <property type="entry name" value="PHOSPHATE-BINDING PROTEIN PSTS"/>
    <property type="match status" value="1"/>
</dbReference>
<dbReference type="PANTHER" id="PTHR42996">
    <property type="entry name" value="PHOSPHATE-BINDING PROTEIN PSTS"/>
    <property type="match status" value="1"/>
</dbReference>
<dbReference type="Pfam" id="PF12849">
    <property type="entry name" value="PBP_like_2"/>
    <property type="match status" value="1"/>
</dbReference>
<dbReference type="Gene3D" id="3.40.190.10">
    <property type="entry name" value="Periplasmic binding protein-like II"/>
    <property type="match status" value="2"/>
</dbReference>
<comment type="caution">
    <text evidence="8">The sequence shown here is derived from an EMBL/GenBank/DDBJ whole genome shotgun (WGS) entry which is preliminary data.</text>
</comment>
<dbReference type="GO" id="GO:0042301">
    <property type="term" value="F:phosphate ion binding"/>
    <property type="evidence" value="ECO:0007669"/>
    <property type="project" value="InterPro"/>
</dbReference>
<keyword evidence="6" id="KW-0732">Signal</keyword>
<dbReference type="GO" id="GO:0043190">
    <property type="term" value="C:ATP-binding cassette (ABC) transporter complex"/>
    <property type="evidence" value="ECO:0007669"/>
    <property type="project" value="InterPro"/>
</dbReference>
<evidence type="ECO:0000256" key="4">
    <source>
        <dbReference type="PIRNR" id="PIRNR002756"/>
    </source>
</evidence>